<dbReference type="SUPFAM" id="SSF52540">
    <property type="entry name" value="P-loop containing nucleoside triphosphate hydrolases"/>
    <property type="match status" value="1"/>
</dbReference>
<accession>A0AAE0M9M6</accession>
<dbReference type="PANTHER" id="PTHR35205">
    <property type="entry name" value="NB-ARC AND TPR DOMAIN PROTEIN"/>
    <property type="match status" value="1"/>
</dbReference>
<proteinExistence type="predicted"/>
<dbReference type="InterPro" id="IPR027417">
    <property type="entry name" value="P-loop_NTPase"/>
</dbReference>
<sequence>MTPVIAHLRTFSSAVGIFTQANPEVACLIWGSMKLVIDAASAFSSTLSLIVGMYESISRSMPRFQEYMNIFPHSQRLQRSLLQVYCAYLDFSIAATAFFNRHVRVHIIMSFMRLGSLVSTFDGVKCRIRDAVQDFEAEAQLAHTASTIGSLHEIANALPQVDVSMRTSDKMSSVPWPRNSKFLGRKDELDRLESVLCPSESKQRSCVLHGMAGVGKTQVALEFTYQVKSVFRYTFWIAADDETTLAESYGKIVRGLGLTSSSNSADLTLLVETARSWLCQNNSWLLVFDNAEASTLLNRYWPPCDHGSILVTTQDRKLVHRCLSEIHLTSLTEDQGAALLIQYLSMEPNSRDQDASIARAISREVGGLPLLLVGLAGYTVDSDTPLADILDEMKKPWHRSDNIIESLSLDSASFQYERPLRMAFAVAFSKLPPIALAVLQIMSMLSPDSITEDIVSVDLEDPSLSFLESSDELRYDIPVNLQPSDLGPPSYSIHRQLQWKILTDLEADPFLRQRVFDQSVALVRRSFPPLSEFMIPMFAQWTSYEKLISHVLRLHEVYLAYSKDPCPIQGHYSFAELLASAGNYLYEMSIEESGLAVLATSASICRDLQESPRDNSITSNQTEPAPGPKSEATNGTKTAHDYILRALLLRQQQAAADLSTPDKRFWNRVLLSNAYNDMACQLIDMHKYTDAESYLTRSLELKDQLAAERKIPAFEYAESKNNLACVRIGQGRIEEALTLSFDVLKLIELEDGHANDQTRFLFIYGICLTHAGRLFEAVKSLGDGYKQRVAIFGASSRNARDSAYGTAWVLYHLSKLDEAKNTIELCLGKQENSSWAPECLIRAQYLKCLILQALGRKDEAQVLGSAAIAELQRHFATYLTDSTPTIVSDDQKL</sequence>
<dbReference type="Gene3D" id="3.40.50.300">
    <property type="entry name" value="P-loop containing nucleotide triphosphate hydrolases"/>
    <property type="match status" value="1"/>
</dbReference>
<feature type="region of interest" description="Disordered" evidence="1">
    <location>
        <begin position="610"/>
        <end position="635"/>
    </location>
</feature>
<dbReference type="InterPro" id="IPR056125">
    <property type="entry name" value="DUF7708"/>
</dbReference>
<dbReference type="InterPro" id="IPR041664">
    <property type="entry name" value="AAA_16"/>
</dbReference>
<evidence type="ECO:0000256" key="1">
    <source>
        <dbReference type="SAM" id="MobiDB-lite"/>
    </source>
</evidence>
<gene>
    <name evidence="4" type="ORF">B0T19DRAFT_443896</name>
</gene>
<comment type="caution">
    <text evidence="4">The sequence shown here is derived from an EMBL/GenBank/DDBJ whole genome shotgun (WGS) entry which is preliminary data.</text>
</comment>
<dbReference type="PANTHER" id="PTHR35205:SF1">
    <property type="entry name" value="ZU5 DOMAIN-CONTAINING PROTEIN"/>
    <property type="match status" value="1"/>
</dbReference>
<feature type="compositionally biased region" description="Polar residues" evidence="1">
    <location>
        <begin position="614"/>
        <end position="623"/>
    </location>
</feature>
<feature type="domain" description="Orc1-like AAA ATPase" evidence="2">
    <location>
        <begin position="181"/>
        <end position="256"/>
    </location>
</feature>
<evidence type="ECO:0000259" key="2">
    <source>
        <dbReference type="Pfam" id="PF13191"/>
    </source>
</evidence>
<dbReference type="AlphaFoldDB" id="A0AAE0M9M6"/>
<dbReference type="InterPro" id="IPR011990">
    <property type="entry name" value="TPR-like_helical_dom_sf"/>
</dbReference>
<evidence type="ECO:0000313" key="5">
    <source>
        <dbReference type="Proteomes" id="UP001286456"/>
    </source>
</evidence>
<reference evidence="4" key="2">
    <citation type="submission" date="2023-06" db="EMBL/GenBank/DDBJ databases">
        <authorList>
            <consortium name="Lawrence Berkeley National Laboratory"/>
            <person name="Haridas S."/>
            <person name="Hensen N."/>
            <person name="Bonometti L."/>
            <person name="Westerberg I."/>
            <person name="Brannstrom I.O."/>
            <person name="Guillou S."/>
            <person name="Cros-Aarteil S."/>
            <person name="Calhoun S."/>
            <person name="Kuo A."/>
            <person name="Mondo S."/>
            <person name="Pangilinan J."/>
            <person name="Riley R."/>
            <person name="Labutti K."/>
            <person name="Andreopoulos B."/>
            <person name="Lipzen A."/>
            <person name="Chen C."/>
            <person name="Yanf M."/>
            <person name="Daum C."/>
            <person name="Ng V."/>
            <person name="Clum A."/>
            <person name="Steindorff A."/>
            <person name="Ohm R."/>
            <person name="Martin F."/>
            <person name="Silar P."/>
            <person name="Natvig D."/>
            <person name="Lalanne C."/>
            <person name="Gautier V."/>
            <person name="Ament-Velasquez S.L."/>
            <person name="Kruys A."/>
            <person name="Hutchinson M.I."/>
            <person name="Powell A.J."/>
            <person name="Barry K."/>
            <person name="Miller A.N."/>
            <person name="Grigoriev I.V."/>
            <person name="Debuchy R."/>
            <person name="Gladieux P."/>
            <person name="Thoren M.H."/>
            <person name="Johannesson H."/>
        </authorList>
    </citation>
    <scope>NUCLEOTIDE SEQUENCE</scope>
    <source>
        <strain evidence="4">SMH4131-1</strain>
    </source>
</reference>
<evidence type="ECO:0000313" key="4">
    <source>
        <dbReference type="EMBL" id="KAK3324482.1"/>
    </source>
</evidence>
<evidence type="ECO:0008006" key="6">
    <source>
        <dbReference type="Google" id="ProtNLM"/>
    </source>
</evidence>
<keyword evidence="5" id="KW-1185">Reference proteome</keyword>
<dbReference type="Pfam" id="PF13191">
    <property type="entry name" value="AAA_16"/>
    <property type="match status" value="1"/>
</dbReference>
<organism evidence="4 5">
    <name type="scientific">Cercophora scortea</name>
    <dbReference type="NCBI Taxonomy" id="314031"/>
    <lineage>
        <taxon>Eukaryota</taxon>
        <taxon>Fungi</taxon>
        <taxon>Dikarya</taxon>
        <taxon>Ascomycota</taxon>
        <taxon>Pezizomycotina</taxon>
        <taxon>Sordariomycetes</taxon>
        <taxon>Sordariomycetidae</taxon>
        <taxon>Sordariales</taxon>
        <taxon>Lasiosphaeriaceae</taxon>
        <taxon>Cercophora</taxon>
    </lineage>
</organism>
<dbReference type="Gene3D" id="1.25.40.10">
    <property type="entry name" value="Tetratricopeptide repeat domain"/>
    <property type="match status" value="1"/>
</dbReference>
<reference evidence="4" key="1">
    <citation type="journal article" date="2023" name="Mol. Phylogenet. Evol.">
        <title>Genome-scale phylogeny and comparative genomics of the fungal order Sordariales.</title>
        <authorList>
            <person name="Hensen N."/>
            <person name="Bonometti L."/>
            <person name="Westerberg I."/>
            <person name="Brannstrom I.O."/>
            <person name="Guillou S."/>
            <person name="Cros-Aarteil S."/>
            <person name="Calhoun S."/>
            <person name="Haridas S."/>
            <person name="Kuo A."/>
            <person name="Mondo S."/>
            <person name="Pangilinan J."/>
            <person name="Riley R."/>
            <person name="LaButti K."/>
            <person name="Andreopoulos B."/>
            <person name="Lipzen A."/>
            <person name="Chen C."/>
            <person name="Yan M."/>
            <person name="Daum C."/>
            <person name="Ng V."/>
            <person name="Clum A."/>
            <person name="Steindorff A."/>
            <person name="Ohm R.A."/>
            <person name="Martin F."/>
            <person name="Silar P."/>
            <person name="Natvig D.O."/>
            <person name="Lalanne C."/>
            <person name="Gautier V."/>
            <person name="Ament-Velasquez S.L."/>
            <person name="Kruys A."/>
            <person name="Hutchinson M.I."/>
            <person name="Powell A.J."/>
            <person name="Barry K."/>
            <person name="Miller A.N."/>
            <person name="Grigoriev I.V."/>
            <person name="Debuchy R."/>
            <person name="Gladieux P."/>
            <person name="Hiltunen Thoren M."/>
            <person name="Johannesson H."/>
        </authorList>
    </citation>
    <scope>NUCLEOTIDE SEQUENCE</scope>
    <source>
        <strain evidence="4">SMH4131-1</strain>
    </source>
</reference>
<dbReference type="Proteomes" id="UP001286456">
    <property type="component" value="Unassembled WGS sequence"/>
</dbReference>
<name>A0AAE0M9M6_9PEZI</name>
<protein>
    <recommendedName>
        <fullName evidence="6">NB-ARC domain-containing protein</fullName>
    </recommendedName>
</protein>
<dbReference type="GO" id="GO:0043531">
    <property type="term" value="F:ADP binding"/>
    <property type="evidence" value="ECO:0007669"/>
    <property type="project" value="InterPro"/>
</dbReference>
<feature type="domain" description="DUF7708" evidence="3">
    <location>
        <begin position="8"/>
        <end position="146"/>
    </location>
</feature>
<evidence type="ECO:0000259" key="3">
    <source>
        <dbReference type="Pfam" id="PF24809"/>
    </source>
</evidence>
<dbReference type="SUPFAM" id="SSF48452">
    <property type="entry name" value="TPR-like"/>
    <property type="match status" value="1"/>
</dbReference>
<dbReference type="Pfam" id="PF24809">
    <property type="entry name" value="DUF7708"/>
    <property type="match status" value="1"/>
</dbReference>
<dbReference type="EMBL" id="JAUEPO010000004">
    <property type="protein sequence ID" value="KAK3324482.1"/>
    <property type="molecule type" value="Genomic_DNA"/>
</dbReference>